<dbReference type="Proteomes" id="UP001597641">
    <property type="component" value="Unassembled WGS sequence"/>
</dbReference>
<dbReference type="Gene3D" id="3.40.50.2000">
    <property type="entry name" value="Glycogen Phosphorylase B"/>
    <property type="match status" value="2"/>
</dbReference>
<dbReference type="PANTHER" id="PTHR45947">
    <property type="entry name" value="SULFOQUINOVOSYL TRANSFERASE SQD2"/>
    <property type="match status" value="1"/>
</dbReference>
<organism evidence="2 3">
    <name type="scientific">Pontibacter toksunensis</name>
    <dbReference type="NCBI Taxonomy" id="1332631"/>
    <lineage>
        <taxon>Bacteria</taxon>
        <taxon>Pseudomonadati</taxon>
        <taxon>Bacteroidota</taxon>
        <taxon>Cytophagia</taxon>
        <taxon>Cytophagales</taxon>
        <taxon>Hymenobacteraceae</taxon>
        <taxon>Pontibacter</taxon>
    </lineage>
</organism>
<sequence length="378" mass="42712">MAKKKVIIVGPAHPLRGGLATYNERLAQAFQDEGDDVELVTFTLQYPDFLFPGKTQFSGEPKPEGLRIKPLINSVNPLSWLRVGMYLYRQRADIVIFRFWLPFMGPAFGTIARIVKRNKHTRIVALTDNVIPHEQRPGDRPFTQYFLSACHGFVTMSRAVLGDLARYQPAKPAVYQPHPLYDNYGEATTKAEARQALNLAEQGKYVLFFGFIRAYKGLDLLLEAFSDQRIKALGLKLVIAGEFYEDAIPYENIIAKHQLEPFLVRATGFIPNSKVRDYFCAADVVVQPYKSATQSGVSQIAYHFNKPMIVTDVGGLAELVPDEKVGYVVQPDAASLANAIVRYFDEDNEEMFLRNIELQKQKFSWHAMTQAVRQAALK</sequence>
<evidence type="ECO:0000313" key="3">
    <source>
        <dbReference type="Proteomes" id="UP001597641"/>
    </source>
</evidence>
<dbReference type="SUPFAM" id="SSF53756">
    <property type="entry name" value="UDP-Glycosyltransferase/glycogen phosphorylase"/>
    <property type="match status" value="1"/>
</dbReference>
<keyword evidence="3" id="KW-1185">Reference proteome</keyword>
<dbReference type="InterPro" id="IPR028098">
    <property type="entry name" value="Glyco_trans_4-like_N"/>
</dbReference>
<dbReference type="InterPro" id="IPR050194">
    <property type="entry name" value="Glycosyltransferase_grp1"/>
</dbReference>
<dbReference type="PANTHER" id="PTHR45947:SF3">
    <property type="entry name" value="SULFOQUINOVOSYL TRANSFERASE SQD2"/>
    <property type="match status" value="1"/>
</dbReference>
<reference evidence="3" key="1">
    <citation type="journal article" date="2019" name="Int. J. Syst. Evol. Microbiol.">
        <title>The Global Catalogue of Microorganisms (GCM) 10K type strain sequencing project: providing services to taxonomists for standard genome sequencing and annotation.</title>
        <authorList>
            <consortium name="The Broad Institute Genomics Platform"/>
            <consortium name="The Broad Institute Genome Sequencing Center for Infectious Disease"/>
            <person name="Wu L."/>
            <person name="Ma J."/>
        </authorList>
    </citation>
    <scope>NUCLEOTIDE SEQUENCE [LARGE SCALE GENOMIC DNA]</scope>
    <source>
        <strain evidence="3">KCTC 23984</strain>
    </source>
</reference>
<keyword evidence="2" id="KW-0328">Glycosyltransferase</keyword>
<evidence type="ECO:0000313" key="2">
    <source>
        <dbReference type="EMBL" id="MFD3000593.1"/>
    </source>
</evidence>
<feature type="domain" description="Glycosyltransferase subfamily 4-like N-terminal" evidence="1">
    <location>
        <begin position="17"/>
        <end position="170"/>
    </location>
</feature>
<gene>
    <name evidence="2" type="ORF">ACFS7Z_09500</name>
</gene>
<name>A0ABW6BRX8_9BACT</name>
<dbReference type="RefSeq" id="WP_377483768.1">
    <property type="nucleotide sequence ID" value="NZ_JBHUOX010000005.1"/>
</dbReference>
<protein>
    <submittedName>
        <fullName evidence="2">Glycosyltransferase</fullName>
        <ecNumber evidence="2">2.4.-.-</ecNumber>
    </submittedName>
</protein>
<dbReference type="EC" id="2.4.-.-" evidence="2"/>
<comment type="caution">
    <text evidence="2">The sequence shown here is derived from an EMBL/GenBank/DDBJ whole genome shotgun (WGS) entry which is preliminary data.</text>
</comment>
<keyword evidence="2" id="KW-0808">Transferase</keyword>
<proteinExistence type="predicted"/>
<dbReference type="GO" id="GO:0016757">
    <property type="term" value="F:glycosyltransferase activity"/>
    <property type="evidence" value="ECO:0007669"/>
    <property type="project" value="UniProtKB-KW"/>
</dbReference>
<dbReference type="Pfam" id="PF13439">
    <property type="entry name" value="Glyco_transf_4"/>
    <property type="match status" value="1"/>
</dbReference>
<dbReference type="EMBL" id="JBHUOX010000005">
    <property type="protein sequence ID" value="MFD3000593.1"/>
    <property type="molecule type" value="Genomic_DNA"/>
</dbReference>
<dbReference type="Pfam" id="PF13692">
    <property type="entry name" value="Glyco_trans_1_4"/>
    <property type="match status" value="1"/>
</dbReference>
<accession>A0ABW6BRX8</accession>
<evidence type="ECO:0000259" key="1">
    <source>
        <dbReference type="Pfam" id="PF13439"/>
    </source>
</evidence>